<keyword evidence="2" id="KW-1185">Reference proteome</keyword>
<dbReference type="EMBL" id="JBHSCL010000007">
    <property type="protein sequence ID" value="MFC4221059.1"/>
    <property type="molecule type" value="Genomic_DNA"/>
</dbReference>
<evidence type="ECO:0000313" key="2">
    <source>
        <dbReference type="Proteomes" id="UP001595841"/>
    </source>
</evidence>
<protein>
    <submittedName>
        <fullName evidence="1">Carboxypeptidase-like regulatory domain-containing protein</fullName>
    </submittedName>
</protein>
<reference evidence="2" key="1">
    <citation type="journal article" date="2019" name="Int. J. Syst. Evol. Microbiol.">
        <title>The Global Catalogue of Microorganisms (GCM) 10K type strain sequencing project: providing services to taxonomists for standard genome sequencing and annotation.</title>
        <authorList>
            <consortium name="The Broad Institute Genomics Platform"/>
            <consortium name="The Broad Institute Genome Sequencing Center for Infectious Disease"/>
            <person name="Wu L."/>
            <person name="Ma J."/>
        </authorList>
    </citation>
    <scope>NUCLEOTIDE SEQUENCE [LARGE SCALE GENOMIC DNA]</scope>
    <source>
        <strain evidence="2">CGMCC 1.15774</strain>
    </source>
</reference>
<dbReference type="SUPFAM" id="SSF49464">
    <property type="entry name" value="Carboxypeptidase regulatory domain-like"/>
    <property type="match status" value="2"/>
</dbReference>
<organism evidence="1 2">
    <name type="scientific">Flagellimonas marina</name>
    <dbReference type="NCBI Taxonomy" id="1775168"/>
    <lineage>
        <taxon>Bacteria</taxon>
        <taxon>Pseudomonadati</taxon>
        <taxon>Bacteroidota</taxon>
        <taxon>Flavobacteriia</taxon>
        <taxon>Flavobacteriales</taxon>
        <taxon>Flavobacteriaceae</taxon>
        <taxon>Flagellimonas</taxon>
    </lineage>
</organism>
<dbReference type="InterPro" id="IPR011990">
    <property type="entry name" value="TPR-like_helical_dom_sf"/>
</dbReference>
<dbReference type="Pfam" id="PF13715">
    <property type="entry name" value="CarbopepD_reg_2"/>
    <property type="match status" value="2"/>
</dbReference>
<name>A0ABV8PPZ8_9FLAO</name>
<dbReference type="InterPro" id="IPR008969">
    <property type="entry name" value="CarboxyPept-like_regulatory"/>
</dbReference>
<dbReference type="RefSeq" id="WP_379765164.1">
    <property type="nucleotide sequence ID" value="NZ_JBHSCL010000007.1"/>
</dbReference>
<dbReference type="SUPFAM" id="SSF53300">
    <property type="entry name" value="vWA-like"/>
    <property type="match status" value="1"/>
</dbReference>
<dbReference type="Gene3D" id="2.60.40.1120">
    <property type="entry name" value="Carboxypeptidase-like, regulatory domain"/>
    <property type="match status" value="1"/>
</dbReference>
<dbReference type="Proteomes" id="UP001595841">
    <property type="component" value="Unassembled WGS sequence"/>
</dbReference>
<proteinExistence type="predicted"/>
<dbReference type="Gene3D" id="3.40.50.410">
    <property type="entry name" value="von Willebrand factor, type A domain"/>
    <property type="match status" value="1"/>
</dbReference>
<dbReference type="SUPFAM" id="SSF48452">
    <property type="entry name" value="TPR-like"/>
    <property type="match status" value="1"/>
</dbReference>
<evidence type="ECO:0000313" key="1">
    <source>
        <dbReference type="EMBL" id="MFC4221059.1"/>
    </source>
</evidence>
<gene>
    <name evidence="1" type="ORF">ACFOWS_12975</name>
</gene>
<dbReference type="Gene3D" id="2.170.130.10">
    <property type="entry name" value="TonB-dependent receptor, plug domain"/>
    <property type="match status" value="1"/>
</dbReference>
<dbReference type="InterPro" id="IPR036465">
    <property type="entry name" value="vWFA_dom_sf"/>
</dbReference>
<dbReference type="Gene3D" id="1.25.40.10">
    <property type="entry name" value="Tetratricopeptide repeat domain"/>
    <property type="match status" value="1"/>
</dbReference>
<dbReference type="SUPFAM" id="SSF56935">
    <property type="entry name" value="Porins"/>
    <property type="match status" value="1"/>
</dbReference>
<accession>A0ABV8PPZ8</accession>
<comment type="caution">
    <text evidence="1">The sequence shown here is derived from an EMBL/GenBank/DDBJ whole genome shotgun (WGS) entry which is preliminary data.</text>
</comment>
<sequence>MKKYGVPFIFFFISLQCLHAQKVLTGKLLDVDTGQPVDYANIGIVDQAKGTVSAEDGTFDLQLEDSAINESNIIQFSRIGYETLRFTTKVLYDRLQENPNINLKEALFELEGVTLNVKNAEKNRVGYISNDKDNFAFWNDSLALGGEHASKIRIKDAPLKLEDMSFNVIASISDSILVRVNIYEIGQGGLPGKNISNHNILHTVTTRRGRVTIDLSPYNIVVNDHFIASLELLKIYGGKVGILISSFNDGYRSYSRLISQDRWKRIRKGTTIAFSLNTSQLEGDQFNAVVASQNKLREKPERITLLWDTSYSMKDKNLEKELAFLDHYLEYLNTMEIELQLFGYTLTQEQFTIENGNWESLKKRLQEIQYDGANQGKTLHALNPGKHALLFTDGIGFPDSIDETWASTIFTVNSQPDAHHSLLKSIAEGSEANYINLDKISDTHLAVEYTQKHIVDNLEYASPRSNVNPLREIKGKVTDFDDPIPYVNVKVRETGRSTNTDIDGNFIIFAKDGDILEFTSPGRESAESVVNANTSRLNITMPIGVKVLDEVVLEEYRNTKSIKGADPSKTDISTNFGAIDLERTGFAVRQIQQDQIGYGALDITEAIKGKFPGVQVYGSGTNAVVMLRVGSRFPAAWEVDGILYKSENPPVHISLQNIKSITVMPGSWAAARYGLIARGGIIMIRTISQSFATESSGKVSKWDAMRSQDMYGNDAVLLVKTQGNQPKYIQWISGAATLSEAYELYLEQRKLYGHLPHFYADVHTFILEEWGSLELATKILSNLEEVFPEDISTLRLLAFQLEENGAFEEAHSIYAKIHNLEPTQAQSQRDLAHSFVTLGKIKEGWSLYRKYLLSTSGELDEDGIDKTIRNEALALANHHSSEIALDLPFDSIQDEMNDMDILVEWNNPNTEFELQFVGPTGHYFTWKHTKADNPSLLSDEIFKGYSSNSFQINNLDQGEWLLNVKYMGNQSNTPSFLKTTIKNNLNGTETIKVLRLQQKNVNFQFLKLTSDKISNFK</sequence>
<dbReference type="InterPro" id="IPR037066">
    <property type="entry name" value="Plug_dom_sf"/>
</dbReference>